<gene>
    <name evidence="7" type="ORF">W59_02366</name>
</gene>
<dbReference type="InterPro" id="IPR008201">
    <property type="entry name" value="HepT-like"/>
</dbReference>
<keyword evidence="4" id="KW-0547">Nucleotide-binding</keyword>
<dbReference type="InterPro" id="IPR037038">
    <property type="entry name" value="HepT-like_sf"/>
</dbReference>
<dbReference type="Proteomes" id="UP000006447">
    <property type="component" value="Unassembled WGS sequence"/>
</dbReference>
<evidence type="ECO:0000313" key="8">
    <source>
        <dbReference type="Proteomes" id="UP000006447"/>
    </source>
</evidence>
<evidence type="ECO:0000256" key="5">
    <source>
        <dbReference type="ARBA" id="ARBA00022801"/>
    </source>
</evidence>
<comment type="caution">
    <text evidence="7">The sequence shown here is derived from an EMBL/GenBank/DDBJ whole genome shotgun (WGS) entry which is preliminary data.</text>
</comment>
<dbReference type="RefSeq" id="WP_007295847.1">
    <property type="nucleotide sequence ID" value="NZ_AJJH01000014.1"/>
</dbReference>
<protein>
    <submittedName>
        <fullName evidence="7">Nucleotidyltransferase</fullName>
    </submittedName>
</protein>
<sequence length="113" mass="12701">MSRGDHDRCRDILDAIAAVERYQSKLSGCDGDMAYDAIVRQLEIIGEAAKALEPDLKAKAPEIEWHKIAGFRNIAAHEYFRVDREIVEGVIDNYLPPLRVAVERIAPGPRSTR</sequence>
<keyword evidence="7" id="KW-0808">Transferase</keyword>
<dbReference type="EMBL" id="AJJH01000014">
    <property type="protein sequence ID" value="EID81564.1"/>
    <property type="molecule type" value="Genomic_DNA"/>
</dbReference>
<dbReference type="InterPro" id="IPR051813">
    <property type="entry name" value="HepT_RNase_toxin"/>
</dbReference>
<evidence type="ECO:0000256" key="4">
    <source>
        <dbReference type="ARBA" id="ARBA00022741"/>
    </source>
</evidence>
<dbReference type="GO" id="GO:0110001">
    <property type="term" value="C:toxin-antitoxin complex"/>
    <property type="evidence" value="ECO:0007669"/>
    <property type="project" value="InterPro"/>
</dbReference>
<evidence type="ECO:0000256" key="2">
    <source>
        <dbReference type="ARBA" id="ARBA00022649"/>
    </source>
</evidence>
<organism evidence="7 8">
    <name type="scientific">Rhodococcus opacus RKJ300 = JCM 13270</name>
    <dbReference type="NCBI Taxonomy" id="1165867"/>
    <lineage>
        <taxon>Bacteria</taxon>
        <taxon>Bacillati</taxon>
        <taxon>Actinomycetota</taxon>
        <taxon>Actinomycetes</taxon>
        <taxon>Mycobacteriales</taxon>
        <taxon>Nocardiaceae</taxon>
        <taxon>Rhodococcus</taxon>
    </lineage>
</organism>
<keyword evidence="2" id="KW-1277">Toxin-antitoxin system</keyword>
<dbReference type="PATRIC" id="fig|1165867.3.peg.473"/>
<keyword evidence="1" id="KW-0597">Phosphoprotein</keyword>
<proteinExistence type="inferred from homology"/>
<evidence type="ECO:0000256" key="3">
    <source>
        <dbReference type="ARBA" id="ARBA00022722"/>
    </source>
</evidence>
<name>I0WYU8_RHOOP</name>
<evidence type="ECO:0000256" key="6">
    <source>
        <dbReference type="ARBA" id="ARBA00024207"/>
    </source>
</evidence>
<keyword evidence="5" id="KW-0378">Hydrolase</keyword>
<dbReference type="PANTHER" id="PTHR34139">
    <property type="entry name" value="UPF0331 PROTEIN MJ0127"/>
    <property type="match status" value="1"/>
</dbReference>
<evidence type="ECO:0000313" key="7">
    <source>
        <dbReference type="EMBL" id="EID81564.1"/>
    </source>
</evidence>
<dbReference type="GO" id="GO:0000166">
    <property type="term" value="F:nucleotide binding"/>
    <property type="evidence" value="ECO:0007669"/>
    <property type="project" value="UniProtKB-KW"/>
</dbReference>
<dbReference type="PANTHER" id="PTHR34139:SF1">
    <property type="entry name" value="RNASE MJ1380-RELATED"/>
    <property type="match status" value="1"/>
</dbReference>
<dbReference type="GO" id="GO:0016740">
    <property type="term" value="F:transferase activity"/>
    <property type="evidence" value="ECO:0007669"/>
    <property type="project" value="UniProtKB-KW"/>
</dbReference>
<evidence type="ECO:0000256" key="1">
    <source>
        <dbReference type="ARBA" id="ARBA00022553"/>
    </source>
</evidence>
<accession>I0WYU8</accession>
<dbReference type="GO" id="GO:0016787">
    <property type="term" value="F:hydrolase activity"/>
    <property type="evidence" value="ECO:0007669"/>
    <property type="project" value="UniProtKB-KW"/>
</dbReference>
<dbReference type="Pfam" id="PF01934">
    <property type="entry name" value="HepT-like"/>
    <property type="match status" value="1"/>
</dbReference>
<dbReference type="AlphaFoldDB" id="I0WYU8"/>
<keyword evidence="3" id="KW-0540">Nuclease</keyword>
<dbReference type="GO" id="GO:0004540">
    <property type="term" value="F:RNA nuclease activity"/>
    <property type="evidence" value="ECO:0007669"/>
    <property type="project" value="InterPro"/>
</dbReference>
<reference evidence="7 8" key="1">
    <citation type="journal article" date="2012" name="J. Bacteriol.">
        <title>Draft genome sequence of the nitrophenol-degrading actinomycete Rhodococcus imtechensis RKJ300.</title>
        <authorList>
            <person name="Vikram S."/>
            <person name="Kumar S."/>
            <person name="Subramanian S."/>
            <person name="Raghava G.P."/>
        </authorList>
    </citation>
    <scope>NUCLEOTIDE SEQUENCE [LARGE SCALE GENOMIC DNA]</scope>
    <source>
        <strain evidence="7 8">RKJ300</strain>
    </source>
</reference>
<comment type="similarity">
    <text evidence="6">Belongs to the HepT RNase toxin family.</text>
</comment>
<dbReference type="Gene3D" id="1.20.120.580">
    <property type="entry name" value="bsu32300-like"/>
    <property type="match status" value="1"/>
</dbReference>